<protein>
    <submittedName>
        <fullName evidence="1">Isocitrate lyase/phosphoenolpyruvate mutase family protein</fullName>
    </submittedName>
</protein>
<dbReference type="SUPFAM" id="SSF51621">
    <property type="entry name" value="Phosphoenolpyruvate/pyruvate domain"/>
    <property type="match status" value="1"/>
</dbReference>
<sequence>MMTLMEKALALRALQQRVRQGGSAFVIGNAWDRGSARLMAAAGFEALATSSHGFAHSMGVPAGTTGPETVLANAADIAAVTDLPVSADLERGLGDTPESAAETVRRAIAAGLAGASLEDAVPGSVTPIYDIGLAAEKIRAAAEAVRAQPVPFQLVARAENFLHGRPDLADTIRRLQAYQEAGADVLYAPGLKTRDEIRAVVSSVDRPVNVVMGLAGWDLTVADLTALGVARISTGSAPARLAYGLVVAAAREMLDEGRFTFAGKAMKVAPIEAMLVAAGAPAAGAAAGASVAAGA</sequence>
<evidence type="ECO:0000313" key="2">
    <source>
        <dbReference type="Proteomes" id="UP001595528"/>
    </source>
</evidence>
<dbReference type="RefSeq" id="WP_379901843.1">
    <property type="nucleotide sequence ID" value="NZ_JBHRTR010000028.1"/>
</dbReference>
<dbReference type="InterPro" id="IPR039556">
    <property type="entry name" value="ICL/PEPM"/>
</dbReference>
<dbReference type="InterPro" id="IPR015813">
    <property type="entry name" value="Pyrv/PenolPyrv_kinase-like_dom"/>
</dbReference>
<accession>A0ABV7L1Q4</accession>
<dbReference type="Gene3D" id="6.10.250.2750">
    <property type="match status" value="1"/>
</dbReference>
<dbReference type="Proteomes" id="UP001595528">
    <property type="component" value="Unassembled WGS sequence"/>
</dbReference>
<reference evidence="2" key="1">
    <citation type="journal article" date="2019" name="Int. J. Syst. Evol. Microbiol.">
        <title>The Global Catalogue of Microorganisms (GCM) 10K type strain sequencing project: providing services to taxonomists for standard genome sequencing and annotation.</title>
        <authorList>
            <consortium name="The Broad Institute Genomics Platform"/>
            <consortium name="The Broad Institute Genome Sequencing Center for Infectious Disease"/>
            <person name="Wu L."/>
            <person name="Ma J."/>
        </authorList>
    </citation>
    <scope>NUCLEOTIDE SEQUENCE [LARGE SCALE GENOMIC DNA]</scope>
    <source>
        <strain evidence="2">KCTC 42964</strain>
    </source>
</reference>
<name>A0ABV7L1Q4_9PROT</name>
<dbReference type="PANTHER" id="PTHR42905">
    <property type="entry name" value="PHOSPHOENOLPYRUVATE CARBOXYLASE"/>
    <property type="match status" value="1"/>
</dbReference>
<gene>
    <name evidence="1" type="ORF">ACFOGJ_15155</name>
</gene>
<proteinExistence type="predicted"/>
<organism evidence="1 2">
    <name type="scientific">Marinibaculum pumilum</name>
    <dbReference type="NCBI Taxonomy" id="1766165"/>
    <lineage>
        <taxon>Bacteria</taxon>
        <taxon>Pseudomonadati</taxon>
        <taxon>Pseudomonadota</taxon>
        <taxon>Alphaproteobacteria</taxon>
        <taxon>Rhodospirillales</taxon>
        <taxon>Rhodospirillaceae</taxon>
        <taxon>Marinibaculum</taxon>
    </lineage>
</organism>
<keyword evidence="2" id="KW-1185">Reference proteome</keyword>
<dbReference type="CDD" id="cd00377">
    <property type="entry name" value="ICL_PEPM"/>
    <property type="match status" value="1"/>
</dbReference>
<comment type="caution">
    <text evidence="1">The sequence shown here is derived from an EMBL/GenBank/DDBJ whole genome shotgun (WGS) entry which is preliminary data.</text>
</comment>
<dbReference type="GO" id="GO:0016829">
    <property type="term" value="F:lyase activity"/>
    <property type="evidence" value="ECO:0007669"/>
    <property type="project" value="UniProtKB-KW"/>
</dbReference>
<dbReference type="EMBL" id="JBHRTR010000028">
    <property type="protein sequence ID" value="MFC3228581.1"/>
    <property type="molecule type" value="Genomic_DNA"/>
</dbReference>
<dbReference type="PANTHER" id="PTHR42905:SF16">
    <property type="entry name" value="CARBOXYPHOSPHONOENOLPYRUVATE PHOSPHONOMUTASE-LIKE PROTEIN (AFU_ORTHOLOGUE AFUA_5G07230)"/>
    <property type="match status" value="1"/>
</dbReference>
<keyword evidence="1" id="KW-0456">Lyase</keyword>
<dbReference type="Gene3D" id="3.20.20.60">
    <property type="entry name" value="Phosphoenolpyruvate-binding domains"/>
    <property type="match status" value="1"/>
</dbReference>
<evidence type="ECO:0000313" key="1">
    <source>
        <dbReference type="EMBL" id="MFC3228581.1"/>
    </source>
</evidence>
<dbReference type="InterPro" id="IPR040442">
    <property type="entry name" value="Pyrv_kinase-like_dom_sf"/>
</dbReference>
<dbReference type="Pfam" id="PF13714">
    <property type="entry name" value="PEP_mutase"/>
    <property type="match status" value="1"/>
</dbReference>